<dbReference type="Proteomes" id="UP001497680">
    <property type="component" value="Unassembled WGS sequence"/>
</dbReference>
<sequence length="316" mass="35208">MGSQTQSFSRDPVYSDASFKSASVYNWGDPTATVSILPNGHWVTVTKKLRETLQDLLGGAEKLRRLSQRDCGSTHYTSTRRMSWLGSPTAEIYWNFATAVIKTTGRLTTIYQTSSNGGMNLPLPCWVPDWTSPAEDDFYELFFAVDYHNATNSNASENCSHALIESGNPDNLVCRRCKVDSIASLACSVWRGCNDHDTIIGMRDSHKPVYSGREETPEGPALFGALSTTMFPLICRRFVVTRKGFVGMVPRSVKEDDQVFIFRESNVPLILRPKDDDTYHLVGESYIIGLMNGEAVKGLEAGEYEESDIILSWVLS</sequence>
<organism evidence="1 2">
    <name type="scientific">Hypoxylon rubiginosum</name>
    <dbReference type="NCBI Taxonomy" id="110542"/>
    <lineage>
        <taxon>Eukaryota</taxon>
        <taxon>Fungi</taxon>
        <taxon>Dikarya</taxon>
        <taxon>Ascomycota</taxon>
        <taxon>Pezizomycotina</taxon>
        <taxon>Sordariomycetes</taxon>
        <taxon>Xylariomycetidae</taxon>
        <taxon>Xylariales</taxon>
        <taxon>Hypoxylaceae</taxon>
        <taxon>Hypoxylon</taxon>
    </lineage>
</organism>
<reference evidence="1 2" key="1">
    <citation type="journal article" date="2022" name="New Phytol.">
        <title>Ecological generalism drives hyperdiversity of secondary metabolite gene clusters in xylarialean endophytes.</title>
        <authorList>
            <person name="Franco M.E.E."/>
            <person name="Wisecaver J.H."/>
            <person name="Arnold A.E."/>
            <person name="Ju Y.M."/>
            <person name="Slot J.C."/>
            <person name="Ahrendt S."/>
            <person name="Moore L.P."/>
            <person name="Eastman K.E."/>
            <person name="Scott K."/>
            <person name="Konkel Z."/>
            <person name="Mondo S.J."/>
            <person name="Kuo A."/>
            <person name="Hayes R.D."/>
            <person name="Haridas S."/>
            <person name="Andreopoulos B."/>
            <person name="Riley R."/>
            <person name="LaButti K."/>
            <person name="Pangilinan J."/>
            <person name="Lipzen A."/>
            <person name="Amirebrahimi M."/>
            <person name="Yan J."/>
            <person name="Adam C."/>
            <person name="Keymanesh K."/>
            <person name="Ng V."/>
            <person name="Louie K."/>
            <person name="Northen T."/>
            <person name="Drula E."/>
            <person name="Henrissat B."/>
            <person name="Hsieh H.M."/>
            <person name="Youens-Clark K."/>
            <person name="Lutzoni F."/>
            <person name="Miadlikowska J."/>
            <person name="Eastwood D.C."/>
            <person name="Hamelin R.C."/>
            <person name="Grigoriev I.V."/>
            <person name="U'Ren J.M."/>
        </authorList>
    </citation>
    <scope>NUCLEOTIDE SEQUENCE [LARGE SCALE GENOMIC DNA]</scope>
    <source>
        <strain evidence="1 2">ER1909</strain>
    </source>
</reference>
<accession>A0ACC0D8Y0</accession>
<proteinExistence type="predicted"/>
<gene>
    <name evidence="1" type="ORF">F4821DRAFT_277010</name>
</gene>
<comment type="caution">
    <text evidence="1">The sequence shown here is derived from an EMBL/GenBank/DDBJ whole genome shotgun (WGS) entry which is preliminary data.</text>
</comment>
<keyword evidence="2" id="KW-1185">Reference proteome</keyword>
<name>A0ACC0D8Y0_9PEZI</name>
<evidence type="ECO:0000313" key="2">
    <source>
        <dbReference type="Proteomes" id="UP001497680"/>
    </source>
</evidence>
<protein>
    <submittedName>
        <fullName evidence="1">Uncharacterized protein</fullName>
    </submittedName>
</protein>
<dbReference type="EMBL" id="MU394299">
    <property type="protein sequence ID" value="KAI6088840.1"/>
    <property type="molecule type" value="Genomic_DNA"/>
</dbReference>
<evidence type="ECO:0000313" key="1">
    <source>
        <dbReference type="EMBL" id="KAI6088840.1"/>
    </source>
</evidence>